<dbReference type="GO" id="GO:0016301">
    <property type="term" value="F:kinase activity"/>
    <property type="evidence" value="ECO:0007669"/>
    <property type="project" value="UniProtKB-KW"/>
</dbReference>
<dbReference type="Gene3D" id="3.40.50.300">
    <property type="entry name" value="P-loop containing nucleotide triphosphate hydrolases"/>
    <property type="match status" value="1"/>
</dbReference>
<reference evidence="2 3" key="1">
    <citation type="submission" date="2018-09" db="EMBL/GenBank/DDBJ databases">
        <title>Sphingomonas sp. DAC4.</title>
        <authorList>
            <person name="Seo T."/>
        </authorList>
    </citation>
    <scope>NUCLEOTIDE SEQUENCE [LARGE SCALE GENOMIC DNA]</scope>
    <source>
        <strain evidence="2 3">DAC4</strain>
    </source>
</reference>
<evidence type="ECO:0000313" key="2">
    <source>
        <dbReference type="EMBL" id="RIX31697.1"/>
    </source>
</evidence>
<keyword evidence="3" id="KW-1185">Reference proteome</keyword>
<dbReference type="PANTHER" id="PTHR34383:SF3">
    <property type="entry name" value="POLYPHOSPHATE:AMP PHOSPHOTRANSFERASE"/>
    <property type="match status" value="1"/>
</dbReference>
<evidence type="ECO:0000313" key="3">
    <source>
        <dbReference type="Proteomes" id="UP000285023"/>
    </source>
</evidence>
<organism evidence="2 3">
    <name type="scientific">Sphingomonas edaphi</name>
    <dbReference type="NCBI Taxonomy" id="2315689"/>
    <lineage>
        <taxon>Bacteria</taxon>
        <taxon>Pseudomonadati</taxon>
        <taxon>Pseudomonadota</taxon>
        <taxon>Alphaproteobacteria</taxon>
        <taxon>Sphingomonadales</taxon>
        <taxon>Sphingomonadaceae</taxon>
        <taxon>Sphingomonas</taxon>
    </lineage>
</organism>
<gene>
    <name evidence="2" type="ORF">D3M59_01420</name>
</gene>
<accession>A0A418Q1G3</accession>
<dbReference type="AlphaFoldDB" id="A0A418Q1G3"/>
<dbReference type="Pfam" id="PF03976">
    <property type="entry name" value="PPK2"/>
    <property type="match status" value="1"/>
</dbReference>
<protein>
    <submittedName>
        <fullName evidence="2">Polyphosphate kinase</fullName>
    </submittedName>
</protein>
<sequence>MAGQNPLSYASPVPIDLTEFERATPFDGDPDAALAALQDRLARLQTSQIIHRKRSIILFEGWIGSGKKGALRRLVGAWDPTHVRVRNVGGADAADDDRHWLAPFWSGLPAAGDTTIFYRSWYRRIVEERVAGRLDDKRWARACDEVNEFEAQQRDHGTLVAKLFFHVSAERQMANLRERQADPWKRHLLSEEDVAGLGQRERTVDVLHDLFKQTDTRWAPWHVIDGGDAQGGCISALTVIADLFAKAMPAEPPADGDTVVQFPPQQKAS</sequence>
<dbReference type="InterPro" id="IPR027417">
    <property type="entry name" value="P-loop_NTPase"/>
</dbReference>
<keyword evidence="2" id="KW-0418">Kinase</keyword>
<comment type="caution">
    <text evidence="2">The sequence shown here is derived from an EMBL/GenBank/DDBJ whole genome shotgun (WGS) entry which is preliminary data.</text>
</comment>
<feature type="domain" description="Polyphosphate kinase-2-related" evidence="1">
    <location>
        <begin position="31"/>
        <end position="230"/>
    </location>
</feature>
<proteinExistence type="predicted"/>
<dbReference type="InterPro" id="IPR022488">
    <property type="entry name" value="PPK2-related"/>
</dbReference>
<dbReference type="SUPFAM" id="SSF52540">
    <property type="entry name" value="P-loop containing nucleoside triphosphate hydrolases"/>
    <property type="match status" value="1"/>
</dbReference>
<evidence type="ECO:0000259" key="1">
    <source>
        <dbReference type="Pfam" id="PF03976"/>
    </source>
</evidence>
<dbReference type="PANTHER" id="PTHR34383">
    <property type="entry name" value="POLYPHOSPHATE:AMP PHOSPHOTRANSFERASE-RELATED"/>
    <property type="match status" value="1"/>
</dbReference>
<name>A0A418Q1G3_9SPHN</name>
<dbReference type="Proteomes" id="UP000285023">
    <property type="component" value="Unassembled WGS sequence"/>
</dbReference>
<keyword evidence="2" id="KW-0808">Transferase</keyword>
<dbReference type="EMBL" id="QXTF01000001">
    <property type="protein sequence ID" value="RIX31697.1"/>
    <property type="molecule type" value="Genomic_DNA"/>
</dbReference>